<feature type="modified residue" description="4-aspartylphosphate" evidence="2">
    <location>
        <position position="70"/>
    </location>
</feature>
<dbReference type="PROSITE" id="PS50110">
    <property type="entry name" value="RESPONSE_REGULATORY"/>
    <property type="match status" value="1"/>
</dbReference>
<dbReference type="SMART" id="SM00850">
    <property type="entry name" value="LytTR"/>
    <property type="match status" value="1"/>
</dbReference>
<accession>A0AA37T042</accession>
<keyword evidence="1" id="KW-0902">Two-component regulatory system</keyword>
<dbReference type="PANTHER" id="PTHR37299:SF1">
    <property type="entry name" value="STAGE 0 SPORULATION PROTEIN A HOMOLOG"/>
    <property type="match status" value="1"/>
</dbReference>
<gene>
    <name evidence="5" type="ORF">GCM10007852_40160</name>
</gene>
<sequence length="282" mass="31923">MITNQRCISNATDSPHKIRTLIVDDESLARQGLQIRLESFSDVQIIGQCTNGREALAAIAQHSPDLVFLDIQMPGLDGFDVVKHLQADNTPLIVFVTAFDQYAIDAFDVHAIDYVLKPIEQERLGTAINRARQHLLQSESENQKQRLMDLIGNITGQSPAELSRLLAENGALEQPYPEKIAIKDRDETTLVNSNDIAWIEAAGDYMCIHANEQVHVLRSTMKKLEEQLNPQTFQRVHRSTIVNLDKIEKICSHINGEYFLQLDNGAKLKMSRSYRDKIKHII</sequence>
<dbReference type="SMART" id="SM00448">
    <property type="entry name" value="REC"/>
    <property type="match status" value="1"/>
</dbReference>
<dbReference type="InterPro" id="IPR007492">
    <property type="entry name" value="LytTR_DNA-bd_dom"/>
</dbReference>
<dbReference type="InterPro" id="IPR011006">
    <property type="entry name" value="CheY-like_superfamily"/>
</dbReference>
<dbReference type="EMBL" id="BSOT01000020">
    <property type="protein sequence ID" value="GLR73108.1"/>
    <property type="molecule type" value="Genomic_DNA"/>
</dbReference>
<evidence type="ECO:0000313" key="5">
    <source>
        <dbReference type="EMBL" id="GLR73108.1"/>
    </source>
</evidence>
<keyword evidence="5" id="KW-0238">DNA-binding</keyword>
<feature type="domain" description="HTH LytTR-type" evidence="4">
    <location>
        <begin position="180"/>
        <end position="282"/>
    </location>
</feature>
<dbReference type="Pfam" id="PF00072">
    <property type="entry name" value="Response_reg"/>
    <property type="match status" value="1"/>
</dbReference>
<dbReference type="PROSITE" id="PS50930">
    <property type="entry name" value="HTH_LYTTR"/>
    <property type="match status" value="1"/>
</dbReference>
<comment type="caution">
    <text evidence="5">The sequence shown here is derived from an EMBL/GenBank/DDBJ whole genome shotgun (WGS) entry which is preliminary data.</text>
</comment>
<dbReference type="InterPro" id="IPR001789">
    <property type="entry name" value="Sig_transdc_resp-reg_receiver"/>
</dbReference>
<protein>
    <submittedName>
        <fullName evidence="5">DNA-binding response regulator</fullName>
    </submittedName>
</protein>
<organism evidence="5 6">
    <name type="scientific">Agaribacter marinus</name>
    <dbReference type="NCBI Taxonomy" id="1431249"/>
    <lineage>
        <taxon>Bacteria</taxon>
        <taxon>Pseudomonadati</taxon>
        <taxon>Pseudomonadota</taxon>
        <taxon>Gammaproteobacteria</taxon>
        <taxon>Alteromonadales</taxon>
        <taxon>Alteromonadaceae</taxon>
        <taxon>Agaribacter</taxon>
    </lineage>
</organism>
<dbReference type="Gene3D" id="2.40.50.1020">
    <property type="entry name" value="LytTr DNA-binding domain"/>
    <property type="match status" value="1"/>
</dbReference>
<dbReference type="CDD" id="cd17532">
    <property type="entry name" value="REC_LytTR_AlgR-like"/>
    <property type="match status" value="1"/>
</dbReference>
<reference evidence="5" key="2">
    <citation type="submission" date="2023-01" db="EMBL/GenBank/DDBJ databases">
        <title>Draft genome sequence of Agaribacter marinus strain NBRC 110023.</title>
        <authorList>
            <person name="Sun Q."/>
            <person name="Mori K."/>
        </authorList>
    </citation>
    <scope>NUCLEOTIDE SEQUENCE</scope>
    <source>
        <strain evidence="5">NBRC 110023</strain>
    </source>
</reference>
<feature type="domain" description="Response regulatory" evidence="3">
    <location>
        <begin position="19"/>
        <end position="132"/>
    </location>
</feature>
<dbReference type="AlphaFoldDB" id="A0AA37T042"/>
<evidence type="ECO:0000259" key="4">
    <source>
        <dbReference type="PROSITE" id="PS50930"/>
    </source>
</evidence>
<evidence type="ECO:0000256" key="1">
    <source>
        <dbReference type="ARBA" id="ARBA00023012"/>
    </source>
</evidence>
<dbReference type="Gene3D" id="3.40.50.2300">
    <property type="match status" value="1"/>
</dbReference>
<keyword evidence="6" id="KW-1185">Reference proteome</keyword>
<proteinExistence type="predicted"/>
<evidence type="ECO:0000256" key="2">
    <source>
        <dbReference type="PROSITE-ProRule" id="PRU00169"/>
    </source>
</evidence>
<dbReference type="RefSeq" id="WP_284219536.1">
    <property type="nucleotide sequence ID" value="NZ_BSOT01000020.1"/>
</dbReference>
<keyword evidence="2" id="KW-0597">Phosphoprotein</keyword>
<dbReference type="InterPro" id="IPR046947">
    <property type="entry name" value="LytR-like"/>
</dbReference>
<name>A0AA37T042_9ALTE</name>
<dbReference type="GO" id="GO:0000156">
    <property type="term" value="F:phosphorelay response regulator activity"/>
    <property type="evidence" value="ECO:0007669"/>
    <property type="project" value="InterPro"/>
</dbReference>
<evidence type="ECO:0000313" key="6">
    <source>
        <dbReference type="Proteomes" id="UP001156601"/>
    </source>
</evidence>
<evidence type="ECO:0000259" key="3">
    <source>
        <dbReference type="PROSITE" id="PS50110"/>
    </source>
</evidence>
<reference evidence="5" key="1">
    <citation type="journal article" date="2014" name="Int. J. Syst. Evol. Microbiol.">
        <title>Complete genome sequence of Corynebacterium casei LMG S-19264T (=DSM 44701T), isolated from a smear-ripened cheese.</title>
        <authorList>
            <consortium name="US DOE Joint Genome Institute (JGI-PGF)"/>
            <person name="Walter F."/>
            <person name="Albersmeier A."/>
            <person name="Kalinowski J."/>
            <person name="Ruckert C."/>
        </authorList>
    </citation>
    <scope>NUCLEOTIDE SEQUENCE</scope>
    <source>
        <strain evidence="5">NBRC 110023</strain>
    </source>
</reference>
<dbReference type="FunFam" id="3.40.50.2300:FF:000051">
    <property type="entry name" value="Two-component response regulator yehT"/>
    <property type="match status" value="1"/>
</dbReference>
<dbReference type="SUPFAM" id="SSF52172">
    <property type="entry name" value="CheY-like"/>
    <property type="match status" value="1"/>
</dbReference>
<dbReference type="GO" id="GO:0003677">
    <property type="term" value="F:DNA binding"/>
    <property type="evidence" value="ECO:0007669"/>
    <property type="project" value="UniProtKB-KW"/>
</dbReference>
<dbReference type="PANTHER" id="PTHR37299">
    <property type="entry name" value="TRANSCRIPTIONAL REGULATOR-RELATED"/>
    <property type="match status" value="1"/>
</dbReference>
<dbReference type="Pfam" id="PF04397">
    <property type="entry name" value="LytTR"/>
    <property type="match status" value="1"/>
</dbReference>
<dbReference type="Proteomes" id="UP001156601">
    <property type="component" value="Unassembled WGS sequence"/>
</dbReference>